<evidence type="ECO:0000256" key="4">
    <source>
        <dbReference type="SAM" id="SignalP"/>
    </source>
</evidence>
<evidence type="ECO:0000259" key="5">
    <source>
        <dbReference type="Pfam" id="PF14368"/>
    </source>
</evidence>
<name>A0ABD0TYP0_DENTH</name>
<dbReference type="InterPro" id="IPR016140">
    <property type="entry name" value="Bifunc_inhib/LTP/seed_store"/>
</dbReference>
<dbReference type="InterPro" id="IPR033872">
    <property type="entry name" value="nsLTP2"/>
</dbReference>
<evidence type="ECO:0000313" key="7">
    <source>
        <dbReference type="Proteomes" id="UP001552299"/>
    </source>
</evidence>
<proteinExistence type="inferred from homology"/>
<dbReference type="GO" id="GO:0008289">
    <property type="term" value="F:lipid binding"/>
    <property type="evidence" value="ECO:0007669"/>
    <property type="project" value="UniProtKB-KW"/>
</dbReference>
<dbReference type="PANTHER" id="PTHR33214">
    <property type="entry name" value="BIFUNCTIONAL INHIBITOR/LIPID-TRANSFER PROTEIN/SEED STORAGE 2S ALBUMIN SUPERFAMILY PROTEIN"/>
    <property type="match status" value="1"/>
</dbReference>
<dbReference type="SUPFAM" id="SSF47699">
    <property type="entry name" value="Bifunctional inhibitor/lipid-transfer protein/seed storage 2S albumin"/>
    <property type="match status" value="1"/>
</dbReference>
<evidence type="ECO:0000313" key="6">
    <source>
        <dbReference type="EMBL" id="KAL0904801.1"/>
    </source>
</evidence>
<dbReference type="AlphaFoldDB" id="A0ABD0TYP0"/>
<dbReference type="PANTHER" id="PTHR33214:SF69">
    <property type="entry name" value="BIFUNCTIONAL INHIBITOR_LIPID-TRANSFER PROTEIN_SEED STORAGE 2S ALBUMIN SUPERFAMILY PROTEIN"/>
    <property type="match status" value="1"/>
</dbReference>
<keyword evidence="2" id="KW-0813">Transport</keyword>
<gene>
    <name evidence="6" type="ORF">M5K25_026953</name>
</gene>
<dbReference type="InterPro" id="IPR036312">
    <property type="entry name" value="Bifun_inhib/LTP/seed_sf"/>
</dbReference>
<accession>A0ABD0TYP0</accession>
<keyword evidence="4" id="KW-0732">Signal</keyword>
<dbReference type="EMBL" id="JANQDX010000019">
    <property type="protein sequence ID" value="KAL0904801.1"/>
    <property type="molecule type" value="Genomic_DNA"/>
</dbReference>
<dbReference type="Pfam" id="PF14368">
    <property type="entry name" value="LTP_2"/>
    <property type="match status" value="1"/>
</dbReference>
<keyword evidence="7" id="KW-1185">Reference proteome</keyword>
<feature type="domain" description="Bifunctional inhibitor/plant lipid transfer protein/seed storage helical" evidence="5">
    <location>
        <begin position="23"/>
        <end position="89"/>
    </location>
</feature>
<organism evidence="6 7">
    <name type="scientific">Dendrobium thyrsiflorum</name>
    <name type="common">Pinecone-like raceme dendrobium</name>
    <name type="synonym">Orchid</name>
    <dbReference type="NCBI Taxonomy" id="117978"/>
    <lineage>
        <taxon>Eukaryota</taxon>
        <taxon>Viridiplantae</taxon>
        <taxon>Streptophyta</taxon>
        <taxon>Embryophyta</taxon>
        <taxon>Tracheophyta</taxon>
        <taxon>Spermatophyta</taxon>
        <taxon>Magnoliopsida</taxon>
        <taxon>Liliopsida</taxon>
        <taxon>Asparagales</taxon>
        <taxon>Orchidaceae</taxon>
        <taxon>Epidendroideae</taxon>
        <taxon>Malaxideae</taxon>
        <taxon>Dendrobiinae</taxon>
        <taxon>Dendrobium</taxon>
    </lineage>
</organism>
<evidence type="ECO:0000256" key="2">
    <source>
        <dbReference type="ARBA" id="ARBA00022448"/>
    </source>
</evidence>
<keyword evidence="3" id="KW-0446">Lipid-binding</keyword>
<comment type="caution">
    <text evidence="6">The sequence shown here is derived from an EMBL/GenBank/DDBJ whole genome shotgun (WGS) entry which is preliminary data.</text>
</comment>
<reference evidence="6 7" key="1">
    <citation type="journal article" date="2024" name="Plant Biotechnol. J.">
        <title>Dendrobium thyrsiflorum genome and its molecular insights into genes involved in important horticultural traits.</title>
        <authorList>
            <person name="Chen B."/>
            <person name="Wang J.Y."/>
            <person name="Zheng P.J."/>
            <person name="Li K.L."/>
            <person name="Liang Y.M."/>
            <person name="Chen X.F."/>
            <person name="Zhang C."/>
            <person name="Zhao X."/>
            <person name="He X."/>
            <person name="Zhang G.Q."/>
            <person name="Liu Z.J."/>
            <person name="Xu Q."/>
        </authorList>
    </citation>
    <scope>NUCLEOTIDE SEQUENCE [LARGE SCALE GENOMIC DNA]</scope>
    <source>
        <strain evidence="6">GZMU011</strain>
    </source>
</reference>
<feature type="signal peptide" evidence="4">
    <location>
        <begin position="1"/>
        <end position="25"/>
    </location>
</feature>
<comment type="similarity">
    <text evidence="1">Belongs to the plant LTP family. B11E subfamily.</text>
</comment>
<feature type="chain" id="PRO_5044829845" description="Bifunctional inhibitor/plant lipid transfer protein/seed storage helical domain-containing protein" evidence="4">
    <location>
        <begin position="26"/>
        <end position="93"/>
    </location>
</feature>
<protein>
    <recommendedName>
        <fullName evidence="5">Bifunctional inhibitor/plant lipid transfer protein/seed storage helical domain-containing protein</fullName>
    </recommendedName>
</protein>
<dbReference type="Gene3D" id="1.10.110.10">
    <property type="entry name" value="Plant lipid-transfer and hydrophobic proteins"/>
    <property type="match status" value="1"/>
</dbReference>
<evidence type="ECO:0000256" key="3">
    <source>
        <dbReference type="ARBA" id="ARBA00023121"/>
    </source>
</evidence>
<sequence length="93" mass="9869">MMKTNFILLCLVSALLLSYAPTAMPLTCSLSQLSSCADAFANGTPPSSACCNNIRNALPCFCQYRNNPTLSGYINSPNGKKLIANCKVSLPSC</sequence>
<evidence type="ECO:0000256" key="1">
    <source>
        <dbReference type="ARBA" id="ARBA00009707"/>
    </source>
</evidence>
<dbReference type="Proteomes" id="UP001552299">
    <property type="component" value="Unassembled WGS sequence"/>
</dbReference>